<sequence length="46" mass="5417">MRQIDENLRRVYRQDAGEDVPDRFKKLLQQLKDQEADSGGQVEPDE</sequence>
<protein>
    <recommendedName>
        <fullName evidence="1">Anti-sigma factor NepR domain-containing protein</fullName>
    </recommendedName>
</protein>
<dbReference type="AlphaFoldDB" id="A0A1M6CML8"/>
<accession>A0A1M6CML8</accession>
<dbReference type="RefSeq" id="WP_308417659.1">
    <property type="nucleotide sequence ID" value="NZ_FQZA01000002.1"/>
</dbReference>
<evidence type="ECO:0000259" key="1">
    <source>
        <dbReference type="Pfam" id="PF18557"/>
    </source>
</evidence>
<keyword evidence="3" id="KW-1185">Reference proteome</keyword>
<gene>
    <name evidence="2" type="ORF">SAMN04488012_10290</name>
</gene>
<dbReference type="EMBL" id="FQZA01000002">
    <property type="protein sequence ID" value="SHI62034.1"/>
    <property type="molecule type" value="Genomic_DNA"/>
</dbReference>
<dbReference type="InterPro" id="IPR041649">
    <property type="entry name" value="NepR"/>
</dbReference>
<proteinExistence type="predicted"/>
<name>A0A1M6CML8_9RHOB</name>
<dbReference type="Proteomes" id="UP000184040">
    <property type="component" value="Unassembled WGS sequence"/>
</dbReference>
<evidence type="ECO:0000313" key="2">
    <source>
        <dbReference type="EMBL" id="SHI62034.1"/>
    </source>
</evidence>
<organism evidence="2 3">
    <name type="scientific">Palleronia salina</name>
    <dbReference type="NCBI Taxonomy" id="313368"/>
    <lineage>
        <taxon>Bacteria</taxon>
        <taxon>Pseudomonadati</taxon>
        <taxon>Pseudomonadota</taxon>
        <taxon>Alphaproteobacteria</taxon>
        <taxon>Rhodobacterales</taxon>
        <taxon>Roseobacteraceae</taxon>
        <taxon>Palleronia</taxon>
    </lineage>
</organism>
<dbReference type="Pfam" id="PF18557">
    <property type="entry name" value="NepR"/>
    <property type="match status" value="1"/>
</dbReference>
<feature type="domain" description="Anti-sigma factor NepR" evidence="1">
    <location>
        <begin position="2"/>
        <end position="35"/>
    </location>
</feature>
<dbReference type="STRING" id="313368.SAMN04488012_10290"/>
<reference evidence="2 3" key="1">
    <citation type="submission" date="2016-11" db="EMBL/GenBank/DDBJ databases">
        <authorList>
            <person name="Jaros S."/>
            <person name="Januszkiewicz K."/>
            <person name="Wedrychowicz H."/>
        </authorList>
    </citation>
    <scope>NUCLEOTIDE SEQUENCE [LARGE SCALE GENOMIC DNA]</scope>
    <source>
        <strain evidence="2 3">DSM 26892</strain>
    </source>
</reference>
<evidence type="ECO:0000313" key="3">
    <source>
        <dbReference type="Proteomes" id="UP000184040"/>
    </source>
</evidence>